<dbReference type="Proteomes" id="UP001190700">
    <property type="component" value="Unassembled WGS sequence"/>
</dbReference>
<gene>
    <name evidence="2" type="ORF">CYMTET_50579</name>
</gene>
<dbReference type="Gene3D" id="3.40.50.150">
    <property type="entry name" value="Vaccinia Virus protein VP39"/>
    <property type="match status" value="1"/>
</dbReference>
<evidence type="ECO:0000313" key="2">
    <source>
        <dbReference type="EMBL" id="KAK3239505.1"/>
    </source>
</evidence>
<dbReference type="EMBL" id="LGRX02033900">
    <property type="protein sequence ID" value="KAK3239505.1"/>
    <property type="molecule type" value="Genomic_DNA"/>
</dbReference>
<feature type="compositionally biased region" description="Basic and acidic residues" evidence="1">
    <location>
        <begin position="322"/>
        <end position="342"/>
    </location>
</feature>
<feature type="region of interest" description="Disordered" evidence="1">
    <location>
        <begin position="146"/>
        <end position="171"/>
    </location>
</feature>
<evidence type="ECO:0000313" key="3">
    <source>
        <dbReference type="Proteomes" id="UP001190700"/>
    </source>
</evidence>
<accession>A0AAE0BP56</accession>
<keyword evidence="3" id="KW-1185">Reference proteome</keyword>
<feature type="compositionally biased region" description="Polar residues" evidence="1">
    <location>
        <begin position="352"/>
        <end position="366"/>
    </location>
</feature>
<feature type="region of interest" description="Disordered" evidence="1">
    <location>
        <begin position="318"/>
        <end position="376"/>
    </location>
</feature>
<organism evidence="2 3">
    <name type="scientific">Cymbomonas tetramitiformis</name>
    <dbReference type="NCBI Taxonomy" id="36881"/>
    <lineage>
        <taxon>Eukaryota</taxon>
        <taxon>Viridiplantae</taxon>
        <taxon>Chlorophyta</taxon>
        <taxon>Pyramimonadophyceae</taxon>
        <taxon>Pyramimonadales</taxon>
        <taxon>Pyramimonadaceae</taxon>
        <taxon>Cymbomonas</taxon>
    </lineage>
</organism>
<reference evidence="2 3" key="1">
    <citation type="journal article" date="2015" name="Genome Biol. Evol.">
        <title>Comparative Genomics of a Bacterivorous Green Alga Reveals Evolutionary Causalities and Consequences of Phago-Mixotrophic Mode of Nutrition.</title>
        <authorList>
            <person name="Burns J.A."/>
            <person name="Paasch A."/>
            <person name="Narechania A."/>
            <person name="Kim E."/>
        </authorList>
    </citation>
    <scope>NUCLEOTIDE SEQUENCE [LARGE SCALE GENOMIC DNA]</scope>
    <source>
        <strain evidence="2 3">PLY_AMNH</strain>
    </source>
</reference>
<comment type="caution">
    <text evidence="2">The sequence shown here is derived from an EMBL/GenBank/DDBJ whole genome shotgun (WGS) entry which is preliminary data.</text>
</comment>
<dbReference type="InterPro" id="IPR029063">
    <property type="entry name" value="SAM-dependent_MTases_sf"/>
</dbReference>
<dbReference type="AlphaFoldDB" id="A0AAE0BP56"/>
<name>A0AAE0BP56_9CHLO</name>
<sequence length="571" mass="61118">MEMQLGLQAPACTASETHERPEVSPDWQQPWTALSASASASGIDAAEPLRVEQGPMGSHGTPAVNDWSTRARDTDIALASALELQRTGGWGRDAGVNVAEACAPTPPPPLPPPPFMPPQQFMPPPPLQPTWQEWGQLVFPWHSGTKQLQPCEKRADPARRSTAEGPRKPVGRHVEADWGRAPIDRQLEWDAPGDAVLAGRWPWEQDSVEVGAAAEEETALVGRARAPQARQCGRAPGARGKGPLGEQHHARFWRTRRHRAADCALERLGSADLAGGGEMLAGAWAPRASPRQGELPPRHTFRLPTGSAFTDAVVAGAQARRGSGDKNDGHGARGYEPRDGGLRKWQAGERGASSQDVGSAINSAAPRSTAPGAMTPEAANADDALRGLGAAMCGDREVYEGEVRRLEELRVKPLLAHVARLLPTGACALELGALTAFSAVRLARHLTGGIVYTADRDPSWVDYLKSRAAAEGLPNLRAMCCGVQEAAARLDHCISLVILTMEVESPSSGCVRRQLLEDIRQCLCPGPAYIAIFEQGGVEAEQMLAVAVDAGYKRHKLRADLMHPNLVFVST</sequence>
<feature type="region of interest" description="Disordered" evidence="1">
    <location>
        <begin position="1"/>
        <end position="28"/>
    </location>
</feature>
<feature type="compositionally biased region" description="Basic and acidic residues" evidence="1">
    <location>
        <begin position="151"/>
        <end position="171"/>
    </location>
</feature>
<protein>
    <submittedName>
        <fullName evidence="2">Uncharacterized protein</fullName>
    </submittedName>
</protein>
<proteinExistence type="predicted"/>
<evidence type="ECO:0000256" key="1">
    <source>
        <dbReference type="SAM" id="MobiDB-lite"/>
    </source>
</evidence>
<dbReference type="SUPFAM" id="SSF53335">
    <property type="entry name" value="S-adenosyl-L-methionine-dependent methyltransferases"/>
    <property type="match status" value="1"/>
</dbReference>
<feature type="region of interest" description="Disordered" evidence="1">
    <location>
        <begin position="222"/>
        <end position="246"/>
    </location>
</feature>